<reference evidence="1 2" key="1">
    <citation type="submission" date="2018-06" db="EMBL/GenBank/DDBJ databases">
        <authorList>
            <consortium name="Pathogen Informatics"/>
            <person name="Doyle S."/>
        </authorList>
    </citation>
    <scope>NUCLEOTIDE SEQUENCE [LARGE SCALE GENOMIC DNA]</scope>
    <source>
        <strain evidence="1 2">NCTC4670</strain>
    </source>
</reference>
<protein>
    <submittedName>
        <fullName evidence="1">XRE family transcriptional regulator</fullName>
    </submittedName>
</protein>
<evidence type="ECO:0000313" key="2">
    <source>
        <dbReference type="Proteomes" id="UP000254797"/>
    </source>
</evidence>
<accession>A0A380JPY3</accession>
<proteinExistence type="predicted"/>
<organism evidence="1 2">
    <name type="scientific">Streptococcus dysgalactiae subsp. dysgalactiae</name>
    <dbReference type="NCBI Taxonomy" id="99822"/>
    <lineage>
        <taxon>Bacteria</taxon>
        <taxon>Bacillati</taxon>
        <taxon>Bacillota</taxon>
        <taxon>Bacilli</taxon>
        <taxon>Lactobacillales</taxon>
        <taxon>Streptococcaceae</taxon>
        <taxon>Streptococcus</taxon>
    </lineage>
</organism>
<dbReference type="AlphaFoldDB" id="A0A380JPY3"/>
<dbReference type="EMBL" id="UHFG01000004">
    <property type="protein sequence ID" value="SUN46627.1"/>
    <property type="molecule type" value="Genomic_DNA"/>
</dbReference>
<gene>
    <name evidence="1" type="ORF">NCTC4670_00073</name>
</gene>
<evidence type="ECO:0000313" key="1">
    <source>
        <dbReference type="EMBL" id="SUN46627.1"/>
    </source>
</evidence>
<sequence length="34" mass="3980">MDKQTILALKLKDYRDKKGLTQEQLEISDKTISK</sequence>
<dbReference type="Proteomes" id="UP000254797">
    <property type="component" value="Unassembled WGS sequence"/>
</dbReference>
<name>A0A380JPY3_STRDY</name>